<gene>
    <name evidence="1" type="ORF">K505DRAFT_136384</name>
</gene>
<name>A0A6A6XM81_9PLEO</name>
<dbReference type="EMBL" id="MU001802">
    <property type="protein sequence ID" value="KAF2797631.1"/>
    <property type="molecule type" value="Genomic_DNA"/>
</dbReference>
<evidence type="ECO:0000313" key="2">
    <source>
        <dbReference type="Proteomes" id="UP000799757"/>
    </source>
</evidence>
<evidence type="ECO:0000313" key="1">
    <source>
        <dbReference type="EMBL" id="KAF2797631.1"/>
    </source>
</evidence>
<accession>A0A6A6XM81</accession>
<sequence length="75" mass="8275">MAMHQGNLISLLLPQCASHKFGKLLRTCLECAVEIIVQIFLRRRGLIGILSSGSSDAVLRLLVQLERVVSCGREI</sequence>
<dbReference type="AlphaFoldDB" id="A0A6A6XM81"/>
<organism evidence="1 2">
    <name type="scientific">Melanomma pulvis-pyrius CBS 109.77</name>
    <dbReference type="NCBI Taxonomy" id="1314802"/>
    <lineage>
        <taxon>Eukaryota</taxon>
        <taxon>Fungi</taxon>
        <taxon>Dikarya</taxon>
        <taxon>Ascomycota</taxon>
        <taxon>Pezizomycotina</taxon>
        <taxon>Dothideomycetes</taxon>
        <taxon>Pleosporomycetidae</taxon>
        <taxon>Pleosporales</taxon>
        <taxon>Melanommataceae</taxon>
        <taxon>Melanomma</taxon>
    </lineage>
</organism>
<keyword evidence="2" id="KW-1185">Reference proteome</keyword>
<protein>
    <submittedName>
        <fullName evidence="1">Uncharacterized protein</fullName>
    </submittedName>
</protein>
<reference evidence="1" key="1">
    <citation type="journal article" date="2020" name="Stud. Mycol.">
        <title>101 Dothideomycetes genomes: a test case for predicting lifestyles and emergence of pathogens.</title>
        <authorList>
            <person name="Haridas S."/>
            <person name="Albert R."/>
            <person name="Binder M."/>
            <person name="Bloem J."/>
            <person name="Labutti K."/>
            <person name="Salamov A."/>
            <person name="Andreopoulos B."/>
            <person name="Baker S."/>
            <person name="Barry K."/>
            <person name="Bills G."/>
            <person name="Bluhm B."/>
            <person name="Cannon C."/>
            <person name="Castanera R."/>
            <person name="Culley D."/>
            <person name="Daum C."/>
            <person name="Ezra D."/>
            <person name="Gonzalez J."/>
            <person name="Henrissat B."/>
            <person name="Kuo A."/>
            <person name="Liang C."/>
            <person name="Lipzen A."/>
            <person name="Lutzoni F."/>
            <person name="Magnuson J."/>
            <person name="Mondo S."/>
            <person name="Nolan M."/>
            <person name="Ohm R."/>
            <person name="Pangilinan J."/>
            <person name="Park H.-J."/>
            <person name="Ramirez L."/>
            <person name="Alfaro M."/>
            <person name="Sun H."/>
            <person name="Tritt A."/>
            <person name="Yoshinaga Y."/>
            <person name="Zwiers L.-H."/>
            <person name="Turgeon B."/>
            <person name="Goodwin S."/>
            <person name="Spatafora J."/>
            <person name="Crous P."/>
            <person name="Grigoriev I."/>
        </authorList>
    </citation>
    <scope>NUCLEOTIDE SEQUENCE</scope>
    <source>
        <strain evidence="1">CBS 109.77</strain>
    </source>
</reference>
<dbReference type="Proteomes" id="UP000799757">
    <property type="component" value="Unassembled WGS sequence"/>
</dbReference>
<proteinExistence type="predicted"/>